<evidence type="ECO:0000313" key="2">
    <source>
        <dbReference type="EMBL" id="KAK3315001.1"/>
    </source>
</evidence>
<organism evidence="2 3">
    <name type="scientific">Apodospora peruviana</name>
    <dbReference type="NCBI Taxonomy" id="516989"/>
    <lineage>
        <taxon>Eukaryota</taxon>
        <taxon>Fungi</taxon>
        <taxon>Dikarya</taxon>
        <taxon>Ascomycota</taxon>
        <taxon>Pezizomycotina</taxon>
        <taxon>Sordariomycetes</taxon>
        <taxon>Sordariomycetidae</taxon>
        <taxon>Sordariales</taxon>
        <taxon>Lasiosphaeriaceae</taxon>
        <taxon>Apodospora</taxon>
    </lineage>
</organism>
<feature type="chain" id="PRO_5041932840" description="Secreted protein" evidence="1">
    <location>
        <begin position="22"/>
        <end position="88"/>
    </location>
</feature>
<protein>
    <recommendedName>
        <fullName evidence="4">Secreted protein</fullName>
    </recommendedName>
</protein>
<name>A0AAE0M0T0_9PEZI</name>
<proteinExistence type="predicted"/>
<accession>A0AAE0M0T0</accession>
<evidence type="ECO:0000313" key="3">
    <source>
        <dbReference type="Proteomes" id="UP001283341"/>
    </source>
</evidence>
<feature type="non-terminal residue" evidence="2">
    <location>
        <position position="1"/>
    </location>
</feature>
<keyword evidence="1" id="KW-0732">Signal</keyword>
<reference evidence="2" key="1">
    <citation type="journal article" date="2023" name="Mol. Phylogenet. Evol.">
        <title>Genome-scale phylogeny and comparative genomics of the fungal order Sordariales.</title>
        <authorList>
            <person name="Hensen N."/>
            <person name="Bonometti L."/>
            <person name="Westerberg I."/>
            <person name="Brannstrom I.O."/>
            <person name="Guillou S."/>
            <person name="Cros-Aarteil S."/>
            <person name="Calhoun S."/>
            <person name="Haridas S."/>
            <person name="Kuo A."/>
            <person name="Mondo S."/>
            <person name="Pangilinan J."/>
            <person name="Riley R."/>
            <person name="LaButti K."/>
            <person name="Andreopoulos B."/>
            <person name="Lipzen A."/>
            <person name="Chen C."/>
            <person name="Yan M."/>
            <person name="Daum C."/>
            <person name="Ng V."/>
            <person name="Clum A."/>
            <person name="Steindorff A."/>
            <person name="Ohm R.A."/>
            <person name="Martin F."/>
            <person name="Silar P."/>
            <person name="Natvig D.O."/>
            <person name="Lalanne C."/>
            <person name="Gautier V."/>
            <person name="Ament-Velasquez S.L."/>
            <person name="Kruys A."/>
            <person name="Hutchinson M.I."/>
            <person name="Powell A.J."/>
            <person name="Barry K."/>
            <person name="Miller A.N."/>
            <person name="Grigoriev I.V."/>
            <person name="Debuchy R."/>
            <person name="Gladieux P."/>
            <person name="Hiltunen Thoren M."/>
            <person name="Johannesson H."/>
        </authorList>
    </citation>
    <scope>NUCLEOTIDE SEQUENCE</scope>
    <source>
        <strain evidence="2">CBS 118394</strain>
    </source>
</reference>
<gene>
    <name evidence="2" type="ORF">B0H66DRAFT_564186</name>
</gene>
<comment type="caution">
    <text evidence="2">The sequence shown here is derived from an EMBL/GenBank/DDBJ whole genome shotgun (WGS) entry which is preliminary data.</text>
</comment>
<dbReference type="AlphaFoldDB" id="A0AAE0M0T0"/>
<evidence type="ECO:0000256" key="1">
    <source>
        <dbReference type="SAM" id="SignalP"/>
    </source>
</evidence>
<dbReference type="EMBL" id="JAUEDM010000006">
    <property type="protein sequence ID" value="KAK3315001.1"/>
    <property type="molecule type" value="Genomic_DNA"/>
</dbReference>
<sequence>QSSFFFFFLAFAAVYLHPSLARRDRQAASELLKPPAVFPRICANYNPVCGPFLLCSSHCLARFQFFFVGQITSSRGIHWKIGRPALSN</sequence>
<evidence type="ECO:0008006" key="4">
    <source>
        <dbReference type="Google" id="ProtNLM"/>
    </source>
</evidence>
<feature type="signal peptide" evidence="1">
    <location>
        <begin position="1"/>
        <end position="21"/>
    </location>
</feature>
<reference evidence="2" key="2">
    <citation type="submission" date="2023-06" db="EMBL/GenBank/DDBJ databases">
        <authorList>
            <consortium name="Lawrence Berkeley National Laboratory"/>
            <person name="Haridas S."/>
            <person name="Hensen N."/>
            <person name="Bonometti L."/>
            <person name="Westerberg I."/>
            <person name="Brannstrom I.O."/>
            <person name="Guillou S."/>
            <person name="Cros-Aarteil S."/>
            <person name="Calhoun S."/>
            <person name="Kuo A."/>
            <person name="Mondo S."/>
            <person name="Pangilinan J."/>
            <person name="Riley R."/>
            <person name="Labutti K."/>
            <person name="Andreopoulos B."/>
            <person name="Lipzen A."/>
            <person name="Chen C."/>
            <person name="Yanf M."/>
            <person name="Daum C."/>
            <person name="Ng V."/>
            <person name="Clum A."/>
            <person name="Steindorff A."/>
            <person name="Ohm R."/>
            <person name="Martin F."/>
            <person name="Silar P."/>
            <person name="Natvig D."/>
            <person name="Lalanne C."/>
            <person name="Gautier V."/>
            <person name="Ament-Velasquez S.L."/>
            <person name="Kruys A."/>
            <person name="Hutchinson M.I."/>
            <person name="Powell A.J."/>
            <person name="Barry K."/>
            <person name="Miller A.N."/>
            <person name="Grigoriev I.V."/>
            <person name="Debuchy R."/>
            <person name="Gladieux P."/>
            <person name="Thoren M.H."/>
            <person name="Johannesson H."/>
        </authorList>
    </citation>
    <scope>NUCLEOTIDE SEQUENCE</scope>
    <source>
        <strain evidence="2">CBS 118394</strain>
    </source>
</reference>
<dbReference type="Proteomes" id="UP001283341">
    <property type="component" value="Unassembled WGS sequence"/>
</dbReference>
<keyword evidence="3" id="KW-1185">Reference proteome</keyword>